<evidence type="ECO:0000256" key="3">
    <source>
        <dbReference type="ARBA" id="ARBA00022723"/>
    </source>
</evidence>
<sequence length="728" mass="83110">MGLIRLIKSKYSSKSPYLKEIIRAYITRNEGTDKKSYPNVINLLANDICNSKCTMCNIWEQKLDFEITPIELTELLKDPLFGEVTGVGITGGEPTMRDDLPELYKACCESLPKLGGMSIITNAIKDEHVIEQIEKVNEVLSGYGKDFSVMVSLDGYGDVHDKHRGREGNFESALKVINHIRHNTNIPLAIGCTITKSNVYEVDALLDWMIEEKLYGRFRVGEFITRLYNNELLDEIRNFNEDETYHLSCFFHRLRYDYETSPMFKRTYDSIISVLNGGSRTIGCPYHEDGVVLDSKGQLLYCAPKSKELGSTLKVSARSIYDQNLDERSRIKSENCDTCVHDYHAPPTIEEYRPIINRWKWNALLSLKISKYTVPFFKRGKIADSVSNEKSVLIVGWYGTETVGDKAILASIIEDYKAIDKKTNIIIASLNPFITVRTMKELDMKAKVIAFYSREFVTYASNVDEVVMGGGPLMEMDALNIPLNAFLLAKKNGKKTIVYGCGIGPIFNQKYEKVVKKILSLADVIKLRDSKSVSLANKLVPNKSVSLNGDPAYNYVINQSTHFKAEKKDKILACFLRDWSYEYARDLSQEEFEKQKKDFETNLANGIKKVCQKRGLKPKFYSMHTFHIGGDDRVFYRRFLSEHFQGIEYDFEKRPSTVDMVLEGMVSSEVNLCMRFHSVLFAQTLETEFYAIDYTGGGKIKALLDDHNNLDLMYSLQDVAKDQSFCFK</sequence>
<keyword evidence="8" id="KW-1185">Reference proteome</keyword>
<dbReference type="STRING" id="156994.SAMN04488028_102417"/>
<feature type="domain" description="Radical SAM core" evidence="6">
    <location>
        <begin position="35"/>
        <end position="259"/>
    </location>
</feature>
<dbReference type="EMBL" id="FRAA01000002">
    <property type="protein sequence ID" value="SHJ99400.1"/>
    <property type="molecule type" value="Genomic_DNA"/>
</dbReference>
<keyword evidence="4" id="KW-0408">Iron</keyword>
<dbReference type="Gene3D" id="3.20.20.70">
    <property type="entry name" value="Aldolase class I"/>
    <property type="match status" value="1"/>
</dbReference>
<gene>
    <name evidence="7" type="ORF">SAMN04488028_102417</name>
</gene>
<evidence type="ECO:0000256" key="5">
    <source>
        <dbReference type="ARBA" id="ARBA00023014"/>
    </source>
</evidence>
<name>A0A1M6NUM2_REIAG</name>
<evidence type="ECO:0000256" key="4">
    <source>
        <dbReference type="ARBA" id="ARBA00023004"/>
    </source>
</evidence>
<evidence type="ECO:0000259" key="6">
    <source>
        <dbReference type="PROSITE" id="PS51918"/>
    </source>
</evidence>
<dbReference type="Proteomes" id="UP000184474">
    <property type="component" value="Unassembled WGS sequence"/>
</dbReference>
<protein>
    <submittedName>
        <fullName evidence="7">Radical SAM superfamily enzyme, MoaA/NifB/PqqE/SkfB family</fullName>
    </submittedName>
</protein>
<dbReference type="AlphaFoldDB" id="A0A1M6NUM2"/>
<accession>A0A1M6NUM2</accession>
<dbReference type="SFLD" id="SFLDG01067">
    <property type="entry name" value="SPASM/twitch_domain_containing"/>
    <property type="match status" value="1"/>
</dbReference>
<dbReference type="InterPro" id="IPR007197">
    <property type="entry name" value="rSAM"/>
</dbReference>
<dbReference type="GO" id="GO:0051536">
    <property type="term" value="F:iron-sulfur cluster binding"/>
    <property type="evidence" value="ECO:0007669"/>
    <property type="project" value="UniProtKB-KW"/>
</dbReference>
<dbReference type="InterPro" id="IPR058240">
    <property type="entry name" value="rSAM_sf"/>
</dbReference>
<keyword evidence="2" id="KW-0949">S-adenosyl-L-methionine</keyword>
<dbReference type="InterPro" id="IPR007345">
    <property type="entry name" value="Polysacch_pyruvyl_Trfase"/>
</dbReference>
<dbReference type="SUPFAM" id="SSF102114">
    <property type="entry name" value="Radical SAM enzymes"/>
    <property type="match status" value="1"/>
</dbReference>
<dbReference type="Pfam" id="PF04230">
    <property type="entry name" value="PS_pyruv_trans"/>
    <property type="match status" value="1"/>
</dbReference>
<dbReference type="PANTHER" id="PTHR11228:SF7">
    <property type="entry name" value="PQQA PEPTIDE CYCLASE"/>
    <property type="match status" value="1"/>
</dbReference>
<dbReference type="CDD" id="cd01335">
    <property type="entry name" value="Radical_SAM"/>
    <property type="match status" value="1"/>
</dbReference>
<comment type="cofactor">
    <cofactor evidence="1">
        <name>[4Fe-4S] cluster</name>
        <dbReference type="ChEBI" id="CHEBI:49883"/>
    </cofactor>
</comment>
<dbReference type="PROSITE" id="PS51918">
    <property type="entry name" value="RADICAL_SAM"/>
    <property type="match status" value="1"/>
</dbReference>
<dbReference type="RefSeq" id="WP_073121398.1">
    <property type="nucleotide sequence ID" value="NZ_FRAA01000002.1"/>
</dbReference>
<keyword evidence="5" id="KW-0411">Iron-sulfur</keyword>
<evidence type="ECO:0000256" key="1">
    <source>
        <dbReference type="ARBA" id="ARBA00001966"/>
    </source>
</evidence>
<dbReference type="InterPro" id="IPR013785">
    <property type="entry name" value="Aldolase_TIM"/>
</dbReference>
<keyword evidence="3" id="KW-0479">Metal-binding</keyword>
<evidence type="ECO:0000313" key="7">
    <source>
        <dbReference type="EMBL" id="SHJ99400.1"/>
    </source>
</evidence>
<dbReference type="GO" id="GO:0003824">
    <property type="term" value="F:catalytic activity"/>
    <property type="evidence" value="ECO:0007669"/>
    <property type="project" value="InterPro"/>
</dbReference>
<organism evidence="7 8">
    <name type="scientific">Reichenbachiella agariperforans</name>
    <dbReference type="NCBI Taxonomy" id="156994"/>
    <lineage>
        <taxon>Bacteria</taxon>
        <taxon>Pseudomonadati</taxon>
        <taxon>Bacteroidota</taxon>
        <taxon>Cytophagia</taxon>
        <taxon>Cytophagales</taxon>
        <taxon>Reichenbachiellaceae</taxon>
        <taxon>Reichenbachiella</taxon>
    </lineage>
</organism>
<dbReference type="SFLD" id="SFLDS00029">
    <property type="entry name" value="Radical_SAM"/>
    <property type="match status" value="1"/>
</dbReference>
<dbReference type="Pfam" id="PF04055">
    <property type="entry name" value="Radical_SAM"/>
    <property type="match status" value="1"/>
</dbReference>
<dbReference type="PANTHER" id="PTHR11228">
    <property type="entry name" value="RADICAL SAM DOMAIN PROTEIN"/>
    <property type="match status" value="1"/>
</dbReference>
<dbReference type="InterPro" id="IPR050377">
    <property type="entry name" value="Radical_SAM_PqqE_MftC-like"/>
</dbReference>
<proteinExistence type="predicted"/>
<reference evidence="8" key="1">
    <citation type="submission" date="2016-11" db="EMBL/GenBank/DDBJ databases">
        <authorList>
            <person name="Varghese N."/>
            <person name="Submissions S."/>
        </authorList>
    </citation>
    <scope>NUCLEOTIDE SEQUENCE [LARGE SCALE GENOMIC DNA]</scope>
    <source>
        <strain evidence="8">DSM 26134</strain>
    </source>
</reference>
<evidence type="ECO:0000313" key="8">
    <source>
        <dbReference type="Proteomes" id="UP000184474"/>
    </source>
</evidence>
<evidence type="ECO:0000256" key="2">
    <source>
        <dbReference type="ARBA" id="ARBA00022691"/>
    </source>
</evidence>
<dbReference type="GO" id="GO:0046872">
    <property type="term" value="F:metal ion binding"/>
    <property type="evidence" value="ECO:0007669"/>
    <property type="project" value="UniProtKB-KW"/>
</dbReference>